<name>A0A6P1SV85_9RHOB</name>
<dbReference type="SUPFAM" id="SSF48695">
    <property type="entry name" value="Multiheme cytochromes"/>
    <property type="match status" value="1"/>
</dbReference>
<accession>A0A6P1SV85</accession>
<evidence type="ECO:0000313" key="1">
    <source>
        <dbReference type="EMBL" id="QHQ33687.1"/>
    </source>
</evidence>
<reference evidence="1 2" key="1">
    <citation type="submission" date="2019-12" db="EMBL/GenBank/DDBJ databases">
        <title>Complete genome sequence of Algicella marina strain 9Alg 56(T) isolated from the red alga Tichocarpus crinitus.</title>
        <authorList>
            <person name="Kim S.-G."/>
            <person name="Nedashkovskaya O.I."/>
        </authorList>
    </citation>
    <scope>NUCLEOTIDE SEQUENCE [LARGE SCALE GENOMIC DNA]</scope>
    <source>
        <strain evidence="1 2">9Alg 56</strain>
    </source>
</reference>
<gene>
    <name evidence="1" type="ORF">GO499_00095</name>
</gene>
<organism evidence="1 2">
    <name type="scientific">Algicella marina</name>
    <dbReference type="NCBI Taxonomy" id="2683284"/>
    <lineage>
        <taxon>Bacteria</taxon>
        <taxon>Pseudomonadati</taxon>
        <taxon>Pseudomonadota</taxon>
        <taxon>Alphaproteobacteria</taxon>
        <taxon>Rhodobacterales</taxon>
        <taxon>Paracoccaceae</taxon>
        <taxon>Algicella</taxon>
    </lineage>
</organism>
<proteinExistence type="predicted"/>
<dbReference type="EMBL" id="CP046620">
    <property type="protein sequence ID" value="QHQ33687.1"/>
    <property type="molecule type" value="Genomic_DNA"/>
</dbReference>
<evidence type="ECO:0000313" key="2">
    <source>
        <dbReference type="Proteomes" id="UP000464495"/>
    </source>
</evidence>
<dbReference type="Proteomes" id="UP000464495">
    <property type="component" value="Chromosome"/>
</dbReference>
<dbReference type="AlphaFoldDB" id="A0A6P1SV85"/>
<dbReference type="KEGG" id="amaq:GO499_00095"/>
<sequence>MTLAASAAFSAGVELSINRPESPVSTADGLAAWDRIHAVVSHPRCANCHTDASNLPMWTGPSFGTSRPHGMNVDAGESRIGAETLPCATCHVESTRPNIMPHAAPHTGHPWMLAPAEFVWFDIPGPKICAQLRDPQRNGGRDGAGLIEHITHDAEIRSFIAWGFDPGGSREPTPGTMQQHLDDMIIWTEAGMPCP</sequence>
<dbReference type="InterPro" id="IPR036280">
    <property type="entry name" value="Multihaem_cyt_sf"/>
</dbReference>
<protein>
    <submittedName>
        <fullName evidence="1">Uncharacterized protein</fullName>
    </submittedName>
</protein>
<keyword evidence="2" id="KW-1185">Reference proteome</keyword>
<dbReference type="RefSeq" id="WP_161860265.1">
    <property type="nucleotide sequence ID" value="NZ_CP046620.1"/>
</dbReference>